<proteinExistence type="predicted"/>
<dbReference type="SUPFAM" id="SSF57850">
    <property type="entry name" value="RING/U-box"/>
    <property type="match status" value="1"/>
</dbReference>
<feature type="region of interest" description="Disordered" evidence="4">
    <location>
        <begin position="276"/>
        <end position="309"/>
    </location>
</feature>
<gene>
    <name evidence="5" type="ORF">CPB83DRAFT_179823</name>
</gene>
<dbReference type="Proteomes" id="UP000807306">
    <property type="component" value="Unassembled WGS sequence"/>
</dbReference>
<evidence type="ECO:0000313" key="5">
    <source>
        <dbReference type="EMBL" id="KAF9530406.1"/>
    </source>
</evidence>
<dbReference type="InterPro" id="IPR043145">
    <property type="entry name" value="Znf_ZZ_sf"/>
</dbReference>
<keyword evidence="2" id="KW-0863">Zinc-finger</keyword>
<dbReference type="OrthoDB" id="2122982at2759"/>
<organism evidence="5 6">
    <name type="scientific">Crepidotus variabilis</name>
    <dbReference type="NCBI Taxonomy" id="179855"/>
    <lineage>
        <taxon>Eukaryota</taxon>
        <taxon>Fungi</taxon>
        <taxon>Dikarya</taxon>
        <taxon>Basidiomycota</taxon>
        <taxon>Agaricomycotina</taxon>
        <taxon>Agaricomycetes</taxon>
        <taxon>Agaricomycetidae</taxon>
        <taxon>Agaricales</taxon>
        <taxon>Agaricineae</taxon>
        <taxon>Crepidotaceae</taxon>
        <taxon>Crepidotus</taxon>
    </lineage>
</organism>
<keyword evidence="3" id="KW-0862">Zinc</keyword>
<feature type="region of interest" description="Disordered" evidence="4">
    <location>
        <begin position="873"/>
        <end position="897"/>
    </location>
</feature>
<keyword evidence="1" id="KW-0479">Metal-binding</keyword>
<reference evidence="5" key="1">
    <citation type="submission" date="2020-11" db="EMBL/GenBank/DDBJ databases">
        <authorList>
            <consortium name="DOE Joint Genome Institute"/>
            <person name="Ahrendt S."/>
            <person name="Riley R."/>
            <person name="Andreopoulos W."/>
            <person name="Labutti K."/>
            <person name="Pangilinan J."/>
            <person name="Ruiz-Duenas F.J."/>
            <person name="Barrasa J.M."/>
            <person name="Sanchez-Garcia M."/>
            <person name="Camarero S."/>
            <person name="Miyauchi S."/>
            <person name="Serrano A."/>
            <person name="Linde D."/>
            <person name="Babiker R."/>
            <person name="Drula E."/>
            <person name="Ayuso-Fernandez I."/>
            <person name="Pacheco R."/>
            <person name="Padilla G."/>
            <person name="Ferreira P."/>
            <person name="Barriuso J."/>
            <person name="Kellner H."/>
            <person name="Castanera R."/>
            <person name="Alfaro M."/>
            <person name="Ramirez L."/>
            <person name="Pisabarro A.G."/>
            <person name="Kuo A."/>
            <person name="Tritt A."/>
            <person name="Lipzen A."/>
            <person name="He G."/>
            <person name="Yan M."/>
            <person name="Ng V."/>
            <person name="Cullen D."/>
            <person name="Martin F."/>
            <person name="Rosso M.-N."/>
            <person name="Henrissat B."/>
            <person name="Hibbett D."/>
            <person name="Martinez A.T."/>
            <person name="Grigoriev I.V."/>
        </authorList>
    </citation>
    <scope>NUCLEOTIDE SEQUENCE</scope>
    <source>
        <strain evidence="5">CBS 506.95</strain>
    </source>
</reference>
<feature type="compositionally biased region" description="Basic and acidic residues" evidence="4">
    <location>
        <begin position="283"/>
        <end position="296"/>
    </location>
</feature>
<evidence type="ECO:0000313" key="6">
    <source>
        <dbReference type="Proteomes" id="UP000807306"/>
    </source>
</evidence>
<evidence type="ECO:0000256" key="4">
    <source>
        <dbReference type="SAM" id="MobiDB-lite"/>
    </source>
</evidence>
<keyword evidence="6" id="KW-1185">Reference proteome</keyword>
<dbReference type="GO" id="GO:0008270">
    <property type="term" value="F:zinc ion binding"/>
    <property type="evidence" value="ECO:0007669"/>
    <property type="project" value="UniProtKB-KW"/>
</dbReference>
<dbReference type="EMBL" id="MU157840">
    <property type="protein sequence ID" value="KAF9530406.1"/>
    <property type="molecule type" value="Genomic_DNA"/>
</dbReference>
<dbReference type="Gene3D" id="3.30.60.90">
    <property type="match status" value="1"/>
</dbReference>
<feature type="compositionally biased region" description="Acidic residues" evidence="4">
    <location>
        <begin position="873"/>
        <end position="883"/>
    </location>
</feature>
<evidence type="ECO:0000256" key="2">
    <source>
        <dbReference type="ARBA" id="ARBA00022771"/>
    </source>
</evidence>
<protein>
    <submittedName>
        <fullName evidence="5">Uncharacterized protein</fullName>
    </submittedName>
</protein>
<evidence type="ECO:0000256" key="1">
    <source>
        <dbReference type="ARBA" id="ARBA00022723"/>
    </source>
</evidence>
<comment type="caution">
    <text evidence="5">The sequence shown here is derived from an EMBL/GenBank/DDBJ whole genome shotgun (WGS) entry which is preliminary data.</text>
</comment>
<accession>A0A9P6EJT3</accession>
<name>A0A9P6EJT3_9AGAR</name>
<sequence length="1307" mass="149890">MDKEDSPMLYKEVEKALGNLQNHQISKSEQTLNHVGGNINAVSDSYPYSIGQCAITSLDFLLLKEKANNFKQTSKVLVGVLEEVGKIYPFIQPAVAVFKAGIQLELTRRENDGRIITLYITMCDMMSTLKLLRKVQNSEIDKLGNPELSITAQLRSRMVEVVLCIKSCAELCHSYQKRHAAIKYFTSPKWKQRFTDIAEQFVAHQNAIQLELQMHLNIEIIKTNESLAILNKNVNIMMETVFEKMQTSREREIASFVTSKGYHAGSREDSLLEDVLRNQQPRRTVEDQKRMDEKAPAKRNQPDLPKNLDGFKKELNKYVDAVLEDNSETFRREFDAIEARLKEVKSTIIREGDRVIETILAGVGKGPHERIIDKDIYYIWQEMGWKGSVEATHLVMAIHDHFAAKSHVALNQIHAIAREKNSNSPQEDLRDIASIAERAIPTTPAGDLWCLQYINVQFAQPLIEALDENGSSFVTVNEANAFTTSCPEGWSLPRWIAYWAIGFELTTHWYYHRIRQLLALLSESSKGILPANRRVVTGFLKCWPLNALQILLSGLRYPGRWSGVDLGDSHFLKFKGWVVASEGRMEETLRRLVYNFDQDNTLEIVTGGGRPEKYMMPLFYLLLKRSCFIVERAHKDVLHNDELDVLRGSLLTVVNAVRERVSKLKAIYKLQNIKKEERLPRIFFGLYAHTFDNRETLYGEFWTQSVQFDLYKSTADEYELSNGLDDDPDLYYGPQAEDLPLAVHPISKSAYDLLLNYSTQEDSMHFLQNAQSMLGAWSGIDHQSSKITLRGAVSLTITQSQSGKYLKISGVDHMGPFSGNGHIRSGRLIFLQTYAHSKDETWRFEGLLNEDQDEILGEWGYPLNDELEQALSIDDEEQEGGGDQDEKGRDDGEDDGKSVINIGIELANPPEDLAGYLTDDNSSATESTLSTVVQHFQPVRSLILKHRPVEYAICCPSDTDFYLNKPLALWTLVRNTVNQAIASRHLAWKVIQERRDRRKVYLRLKQRLSNNGYKFDNPPDEEIYTKLVCETHPNDIYLWDSIAAFKRRREPNHTVLCDNCWEWPINSTRIVCMICSDGDTLDLCLHCQSKSVYRKKDKRDHKPTHPRVQFRQTPLTIETKAVLLHAQYCLEDLSDAIPKHCISSLCQNKSLTRPYWLCLECKEPTFLCVECNDHIGKERAWLLQRQPETSEAHHSFHTLALQPEMEVEKQPEISPQEHLSQHEATMKTRLDNQDKNIQAFETKMAITLQKQNENIRTFEEKMAVSFQKHEESMRSVSERLRTLEEMLGRVISAIAPATSQDVVRIQK</sequence>
<evidence type="ECO:0000256" key="3">
    <source>
        <dbReference type="ARBA" id="ARBA00022833"/>
    </source>
</evidence>